<protein>
    <submittedName>
        <fullName evidence="1">Uncharacterized protein</fullName>
    </submittedName>
</protein>
<dbReference type="Proteomes" id="UP000509460">
    <property type="component" value="Chromosome"/>
</dbReference>
<gene>
    <name evidence="1" type="ORF">EM151A_2906</name>
</gene>
<reference evidence="1 2" key="1">
    <citation type="submission" date="2019-07" db="EMBL/GenBank/DDBJ databases">
        <title>antibiotic susceptibility of plant-derived lactic acid bacteria.</title>
        <authorList>
            <person name="Sugiyama M."/>
            <person name="Noda M."/>
        </authorList>
    </citation>
    <scope>NUCLEOTIDE SEQUENCE [LARGE SCALE GENOMIC DNA]</scope>
    <source>
        <strain evidence="1 2">15-1A</strain>
    </source>
</reference>
<name>A0AAI8RC26_ENTMU</name>
<accession>A0AAI8RC26</accession>
<evidence type="ECO:0000313" key="2">
    <source>
        <dbReference type="Proteomes" id="UP000509460"/>
    </source>
</evidence>
<organism evidence="1 2">
    <name type="scientific">Enterococcus mundtii</name>
    <dbReference type="NCBI Taxonomy" id="53346"/>
    <lineage>
        <taxon>Bacteria</taxon>
        <taxon>Bacillati</taxon>
        <taxon>Bacillota</taxon>
        <taxon>Bacilli</taxon>
        <taxon>Lactobacillales</taxon>
        <taxon>Enterococcaceae</taxon>
        <taxon>Enterococcus</taxon>
    </lineage>
</organism>
<dbReference type="EMBL" id="AP019810">
    <property type="protein sequence ID" value="BBM16066.1"/>
    <property type="molecule type" value="Genomic_DNA"/>
</dbReference>
<dbReference type="AlphaFoldDB" id="A0AAI8RC26"/>
<evidence type="ECO:0000313" key="1">
    <source>
        <dbReference type="EMBL" id="BBM16066.1"/>
    </source>
</evidence>
<proteinExistence type="predicted"/>
<sequence>MQPPDYDAIKVLIRDTFVISIHHKAYSINSYDVDLVKMDRFILQEIESIHKSFIMEGGK</sequence>